<evidence type="ECO:0000313" key="3">
    <source>
        <dbReference type="Proteomes" id="UP000309174"/>
    </source>
</evidence>
<accession>A0A5C4J525</accession>
<dbReference type="AlphaFoldDB" id="A0A5C4J525"/>
<proteinExistence type="predicted"/>
<evidence type="ECO:0000313" key="2">
    <source>
        <dbReference type="EMBL" id="TMQ92072.1"/>
    </source>
</evidence>
<protein>
    <submittedName>
        <fullName evidence="2">Uncharacterized protein</fullName>
    </submittedName>
</protein>
<organism evidence="2 3">
    <name type="scientific">Actinomadura soli</name>
    <dbReference type="NCBI Taxonomy" id="2508997"/>
    <lineage>
        <taxon>Bacteria</taxon>
        <taxon>Bacillati</taxon>
        <taxon>Actinomycetota</taxon>
        <taxon>Actinomycetes</taxon>
        <taxon>Streptosporangiales</taxon>
        <taxon>Thermomonosporaceae</taxon>
        <taxon>Actinomadura</taxon>
    </lineage>
</organism>
<reference evidence="2 3" key="1">
    <citation type="submission" date="2019-05" db="EMBL/GenBank/DDBJ databases">
        <title>Draft genome sequence of Actinomadura sp. 14C53.</title>
        <authorList>
            <person name="Saricaoglu S."/>
            <person name="Isik K."/>
        </authorList>
    </citation>
    <scope>NUCLEOTIDE SEQUENCE [LARGE SCALE GENOMIC DNA]</scope>
    <source>
        <strain evidence="2 3">14C53</strain>
    </source>
</reference>
<comment type="caution">
    <text evidence="2">The sequence shown here is derived from an EMBL/GenBank/DDBJ whole genome shotgun (WGS) entry which is preliminary data.</text>
</comment>
<dbReference type="EMBL" id="VCKW01000175">
    <property type="protein sequence ID" value="TMQ92072.1"/>
    <property type="molecule type" value="Genomic_DNA"/>
</dbReference>
<dbReference type="RefSeq" id="WP_138648238.1">
    <property type="nucleotide sequence ID" value="NZ_VCKW01000175.1"/>
</dbReference>
<dbReference type="Proteomes" id="UP000309174">
    <property type="component" value="Unassembled WGS sequence"/>
</dbReference>
<dbReference type="OrthoDB" id="9768813at2"/>
<name>A0A5C4J525_9ACTN</name>
<gene>
    <name evidence="2" type="ORF">ETD83_28180</name>
</gene>
<sequence length="65" mass="7445">MKIFTYSEEHEREHSLEWDVLLAPHHCSKKVMFLPRTARTCCSRTSWTPSLGTPAMRPSSSPAVK</sequence>
<feature type="region of interest" description="Disordered" evidence="1">
    <location>
        <begin position="45"/>
        <end position="65"/>
    </location>
</feature>
<evidence type="ECO:0000256" key="1">
    <source>
        <dbReference type="SAM" id="MobiDB-lite"/>
    </source>
</evidence>
<keyword evidence="3" id="KW-1185">Reference proteome</keyword>